<dbReference type="CDD" id="cd07377">
    <property type="entry name" value="WHTH_GntR"/>
    <property type="match status" value="1"/>
</dbReference>
<keyword evidence="5" id="KW-0808">Transferase</keyword>
<dbReference type="GO" id="GO:0003700">
    <property type="term" value="F:DNA-binding transcription factor activity"/>
    <property type="evidence" value="ECO:0007669"/>
    <property type="project" value="InterPro"/>
</dbReference>
<dbReference type="InterPro" id="IPR004839">
    <property type="entry name" value="Aminotransferase_I/II_large"/>
</dbReference>
<evidence type="ECO:0000256" key="2">
    <source>
        <dbReference type="ARBA" id="ARBA00023125"/>
    </source>
</evidence>
<accession>A0A949THH4</accession>
<protein>
    <submittedName>
        <fullName evidence="5">PLP-dependent aminotransferase family protein</fullName>
    </submittedName>
</protein>
<dbReference type="GO" id="GO:0003677">
    <property type="term" value="F:DNA binding"/>
    <property type="evidence" value="ECO:0007669"/>
    <property type="project" value="UniProtKB-KW"/>
</dbReference>
<dbReference type="PANTHER" id="PTHR46577">
    <property type="entry name" value="HTH-TYPE TRANSCRIPTIONAL REGULATORY PROTEIN GABR"/>
    <property type="match status" value="1"/>
</dbReference>
<dbReference type="SMART" id="SM00345">
    <property type="entry name" value="HTH_GNTR"/>
    <property type="match status" value="1"/>
</dbReference>
<comment type="caution">
    <text evidence="5">The sequence shown here is derived from an EMBL/GenBank/DDBJ whole genome shotgun (WGS) entry which is preliminary data.</text>
</comment>
<evidence type="ECO:0000313" key="5">
    <source>
        <dbReference type="EMBL" id="MBV7272889.1"/>
    </source>
</evidence>
<name>A0A949THH4_9CLOT</name>
<reference evidence="5" key="1">
    <citation type="submission" date="2020-12" db="EMBL/GenBank/DDBJ databases">
        <title>Clostridium thailandense sp. nov., a novel acetogenic bacterium isolated from peat land soil in Thailand.</title>
        <authorList>
            <person name="Chaikitkaew S."/>
            <person name="Birkeland N.K."/>
        </authorList>
    </citation>
    <scope>NUCLEOTIDE SEQUENCE</scope>
    <source>
        <strain evidence="5">PL3</strain>
    </source>
</reference>
<gene>
    <name evidence="5" type="ORF">I6U48_08185</name>
</gene>
<evidence type="ECO:0000313" key="6">
    <source>
        <dbReference type="Proteomes" id="UP000694308"/>
    </source>
</evidence>
<dbReference type="GO" id="GO:0030170">
    <property type="term" value="F:pyridoxal phosphate binding"/>
    <property type="evidence" value="ECO:0007669"/>
    <property type="project" value="InterPro"/>
</dbReference>
<dbReference type="InterPro" id="IPR051446">
    <property type="entry name" value="HTH_trans_reg/aminotransferase"/>
</dbReference>
<dbReference type="Proteomes" id="UP000694308">
    <property type="component" value="Unassembled WGS sequence"/>
</dbReference>
<dbReference type="Pfam" id="PF00155">
    <property type="entry name" value="Aminotran_1_2"/>
    <property type="match status" value="1"/>
</dbReference>
<dbReference type="GO" id="GO:0008483">
    <property type="term" value="F:transaminase activity"/>
    <property type="evidence" value="ECO:0007669"/>
    <property type="project" value="UniProtKB-KW"/>
</dbReference>
<organism evidence="5 6">
    <name type="scientific">Clostridium thailandense</name>
    <dbReference type="NCBI Taxonomy" id="2794346"/>
    <lineage>
        <taxon>Bacteria</taxon>
        <taxon>Bacillati</taxon>
        <taxon>Bacillota</taxon>
        <taxon>Clostridia</taxon>
        <taxon>Eubacteriales</taxon>
        <taxon>Clostridiaceae</taxon>
        <taxon>Clostridium</taxon>
    </lineage>
</organism>
<keyword evidence="5" id="KW-0032">Aminotransferase</keyword>
<dbReference type="InterPro" id="IPR000524">
    <property type="entry name" value="Tscrpt_reg_HTH_GntR"/>
</dbReference>
<keyword evidence="3" id="KW-0804">Transcription</keyword>
<sequence>MPVNSFENYPMSWKPKLTESNKPLYLEIAKLLEMDIKSGTLLPGTKLPPQRELADYLDINVSTVKRAFKVCEDKGLLSGRVGSGTFVAYGALANTYLAPSYDVPQLIEMGSVFPETVSHEETNILIKKILNEPNLGNLFQYGRPEGVLWQKEAALKLISKAGYETMAEHLLPAGGGQNAIAAILAGLFKTGDRIGTDPLTYPGFITAAKMLGIQLVPIRQENNEMSKEGLVYAWKNEKIKGIYIMPDYQNPTTHTMSKSCRKMLADISKQLNLIVIEDGIHSLLNEHPQKAVASYAPEQTIYIASFSKTVAPGLRLAYVVTPERYKSALSNALYNINLTLSPFLVELASRMIASREAEKLIETHRRFNNQRNKLINRYLDGYTLFGPDECIFRWLLLPEAFTGEQFEKLAYNAGVSIYASERFAVGNIKPPSAVRLAVTAPSSDEELKKALEILSGILSNP</sequence>
<dbReference type="AlphaFoldDB" id="A0A949THH4"/>
<dbReference type="PROSITE" id="PS50949">
    <property type="entry name" value="HTH_GNTR"/>
    <property type="match status" value="1"/>
</dbReference>
<dbReference type="RefSeq" id="WP_218319919.1">
    <property type="nucleotide sequence ID" value="NZ_JAEEGC010000034.1"/>
</dbReference>
<dbReference type="EMBL" id="JAEEGC010000034">
    <property type="protein sequence ID" value="MBV7272889.1"/>
    <property type="molecule type" value="Genomic_DNA"/>
</dbReference>
<keyword evidence="6" id="KW-1185">Reference proteome</keyword>
<dbReference type="PANTHER" id="PTHR46577:SF1">
    <property type="entry name" value="HTH-TYPE TRANSCRIPTIONAL REGULATORY PROTEIN GABR"/>
    <property type="match status" value="1"/>
</dbReference>
<feature type="domain" description="HTH gntR-type" evidence="4">
    <location>
        <begin position="22"/>
        <end position="90"/>
    </location>
</feature>
<evidence type="ECO:0000259" key="4">
    <source>
        <dbReference type="PROSITE" id="PS50949"/>
    </source>
</evidence>
<evidence type="ECO:0000256" key="3">
    <source>
        <dbReference type="ARBA" id="ARBA00023163"/>
    </source>
</evidence>
<proteinExistence type="predicted"/>
<dbReference type="CDD" id="cd00609">
    <property type="entry name" value="AAT_like"/>
    <property type="match status" value="1"/>
</dbReference>
<evidence type="ECO:0000256" key="1">
    <source>
        <dbReference type="ARBA" id="ARBA00023015"/>
    </source>
</evidence>
<keyword evidence="1" id="KW-0805">Transcription regulation</keyword>
<dbReference type="Pfam" id="PF00392">
    <property type="entry name" value="GntR"/>
    <property type="match status" value="1"/>
</dbReference>
<keyword evidence="2" id="KW-0238">DNA-binding</keyword>